<dbReference type="Proteomes" id="UP000003781">
    <property type="component" value="Unassembled WGS sequence"/>
</dbReference>
<protein>
    <recommendedName>
        <fullName evidence="3">CopG-like ribbon-helix-helix domain-containing protein</fullName>
    </recommendedName>
</protein>
<dbReference type="OrthoDB" id="488527at2"/>
<comment type="caution">
    <text evidence="1">The sequence shown here is derived from an EMBL/GenBank/DDBJ whole genome shotgun (WGS) entry which is preliminary data.</text>
</comment>
<dbReference type="RefSeq" id="WP_008277395.1">
    <property type="nucleotide sequence ID" value="NZ_AAXW01000042.1"/>
</dbReference>
<sequence>MKINIEIPKELEQELSQEASQINLSLSDYVIHLLLTRKVLNETPKTGKDLIAYWQQEGLINCRSDIKNSQEYARQIRYEAEHRNEI</sequence>
<evidence type="ECO:0000313" key="1">
    <source>
        <dbReference type="EMBL" id="EAZ89557.1"/>
    </source>
</evidence>
<dbReference type="AlphaFoldDB" id="A3IVI5"/>
<keyword evidence="2" id="KW-1185">Reference proteome</keyword>
<accession>A3IVI5</accession>
<organism evidence="1 2">
    <name type="scientific">Crocosphaera chwakensis CCY0110</name>
    <dbReference type="NCBI Taxonomy" id="391612"/>
    <lineage>
        <taxon>Bacteria</taxon>
        <taxon>Bacillati</taxon>
        <taxon>Cyanobacteriota</taxon>
        <taxon>Cyanophyceae</taxon>
        <taxon>Oscillatoriophycideae</taxon>
        <taxon>Chroococcales</taxon>
        <taxon>Aphanothecaceae</taxon>
        <taxon>Crocosphaera</taxon>
        <taxon>Crocosphaera chwakensis</taxon>
    </lineage>
</organism>
<dbReference type="eggNOG" id="ENOG50331BQ">
    <property type="taxonomic scope" value="Bacteria"/>
</dbReference>
<evidence type="ECO:0000313" key="2">
    <source>
        <dbReference type="Proteomes" id="UP000003781"/>
    </source>
</evidence>
<reference evidence="1 2" key="1">
    <citation type="submission" date="2007-03" db="EMBL/GenBank/DDBJ databases">
        <authorList>
            <person name="Stal L."/>
            <person name="Ferriera S."/>
            <person name="Johnson J."/>
            <person name="Kravitz S."/>
            <person name="Beeson K."/>
            <person name="Sutton G."/>
            <person name="Rogers Y.-H."/>
            <person name="Friedman R."/>
            <person name="Frazier M."/>
            <person name="Venter J.C."/>
        </authorList>
    </citation>
    <scope>NUCLEOTIDE SEQUENCE [LARGE SCALE GENOMIC DNA]</scope>
    <source>
        <strain evidence="1 2">CCY0110</strain>
    </source>
</reference>
<name>A3IVI5_9CHRO</name>
<evidence type="ECO:0008006" key="3">
    <source>
        <dbReference type="Google" id="ProtNLM"/>
    </source>
</evidence>
<gene>
    <name evidence="1" type="ORF">CY0110_09311</name>
</gene>
<proteinExistence type="predicted"/>
<dbReference type="EMBL" id="AAXW01000042">
    <property type="protein sequence ID" value="EAZ89557.1"/>
    <property type="molecule type" value="Genomic_DNA"/>
</dbReference>